<keyword evidence="5 6" id="KW-0238">DNA-binding</keyword>
<dbReference type="InterPro" id="IPR001238">
    <property type="entry name" value="DNA-binding_RecF"/>
</dbReference>
<evidence type="ECO:0000313" key="8">
    <source>
        <dbReference type="EMBL" id="CRH07619.1"/>
    </source>
</evidence>
<dbReference type="GO" id="GO:0005737">
    <property type="term" value="C:cytoplasm"/>
    <property type="evidence" value="ECO:0007669"/>
    <property type="project" value="UniProtKB-SubCell"/>
</dbReference>
<dbReference type="Gene3D" id="3.40.50.300">
    <property type="entry name" value="P-loop containing nucleotide triphosphate hydrolases"/>
    <property type="match status" value="1"/>
</dbReference>
<dbReference type="Pfam" id="PF02463">
    <property type="entry name" value="SMC_N"/>
    <property type="match status" value="1"/>
</dbReference>
<reference evidence="8" key="1">
    <citation type="submission" date="2015-04" db="EMBL/GenBank/DDBJ databases">
        <authorList>
            <person name="Syromyatnikov M.Y."/>
            <person name="Popov V.N."/>
        </authorList>
    </citation>
    <scope>NUCLEOTIDE SEQUENCE</scope>
    <source>
        <strain evidence="8">MO-1</strain>
    </source>
</reference>
<dbReference type="NCBIfam" id="TIGR00611">
    <property type="entry name" value="recf"/>
    <property type="match status" value="1"/>
</dbReference>
<comment type="function">
    <text evidence="6">The RecF protein is involved in DNA metabolism; it is required for DNA replication and normal SOS inducibility. RecF binds preferentially to single-stranded, linear DNA. It also seems to bind ATP.</text>
</comment>
<dbReference type="PANTHER" id="PTHR32182">
    <property type="entry name" value="DNA REPLICATION AND REPAIR PROTEIN RECF"/>
    <property type="match status" value="1"/>
</dbReference>
<evidence type="ECO:0000256" key="2">
    <source>
        <dbReference type="ARBA" id="ARBA00022705"/>
    </source>
</evidence>
<comment type="subcellular location">
    <subcellularLocation>
        <location evidence="6">Cytoplasm</location>
    </subcellularLocation>
</comment>
<keyword evidence="6" id="KW-0227">DNA damage</keyword>
<dbReference type="GO" id="GO:0000731">
    <property type="term" value="P:DNA synthesis involved in DNA repair"/>
    <property type="evidence" value="ECO:0007669"/>
    <property type="project" value="TreeGrafter"/>
</dbReference>
<evidence type="ECO:0000256" key="6">
    <source>
        <dbReference type="HAMAP-Rule" id="MF_00365"/>
    </source>
</evidence>
<gene>
    <name evidence="6" type="primary">recF</name>
    <name evidence="8" type="ORF">MAGMO_3483</name>
</gene>
<dbReference type="GO" id="GO:0006302">
    <property type="term" value="P:double-strand break repair"/>
    <property type="evidence" value="ECO:0007669"/>
    <property type="project" value="TreeGrafter"/>
</dbReference>
<dbReference type="AlphaFoldDB" id="A0A1S7LN73"/>
<evidence type="ECO:0000256" key="3">
    <source>
        <dbReference type="ARBA" id="ARBA00022741"/>
    </source>
</evidence>
<keyword evidence="4 6" id="KW-0067">ATP-binding</keyword>
<dbReference type="GO" id="GO:0003697">
    <property type="term" value="F:single-stranded DNA binding"/>
    <property type="evidence" value="ECO:0007669"/>
    <property type="project" value="UniProtKB-UniRule"/>
</dbReference>
<dbReference type="SUPFAM" id="SSF52540">
    <property type="entry name" value="P-loop containing nucleoside triphosphate hydrolases"/>
    <property type="match status" value="1"/>
</dbReference>
<dbReference type="GO" id="GO:0009432">
    <property type="term" value="P:SOS response"/>
    <property type="evidence" value="ECO:0007669"/>
    <property type="project" value="UniProtKB-UniRule"/>
</dbReference>
<evidence type="ECO:0000256" key="1">
    <source>
        <dbReference type="ARBA" id="ARBA00022490"/>
    </source>
</evidence>
<keyword evidence="6" id="KW-0742">SOS response</keyword>
<dbReference type="InterPro" id="IPR027417">
    <property type="entry name" value="P-loop_NTPase"/>
</dbReference>
<accession>A0A1S7LN73</accession>
<proteinExistence type="inferred from homology"/>
<feature type="domain" description="RecF/RecN/SMC N-terminal" evidence="7">
    <location>
        <begin position="3"/>
        <end position="354"/>
    </location>
</feature>
<dbReference type="PANTHER" id="PTHR32182:SF0">
    <property type="entry name" value="DNA REPLICATION AND REPAIR PROTEIN RECF"/>
    <property type="match status" value="1"/>
</dbReference>
<name>A0A1S7LN73_MAGMO</name>
<comment type="similarity">
    <text evidence="6">Belongs to the RecF family.</text>
</comment>
<dbReference type="HAMAP" id="MF_00365">
    <property type="entry name" value="RecF"/>
    <property type="match status" value="1"/>
</dbReference>
<keyword evidence="3 6" id="KW-0547">Nucleotide-binding</keyword>
<organism evidence="8">
    <name type="scientific">Magnetococcus massalia (strain MO-1)</name>
    <dbReference type="NCBI Taxonomy" id="451514"/>
    <lineage>
        <taxon>Bacteria</taxon>
        <taxon>Pseudomonadati</taxon>
        <taxon>Pseudomonadota</taxon>
        <taxon>Magnetococcia</taxon>
        <taxon>Magnetococcales</taxon>
        <taxon>Magnetococcaceae</taxon>
        <taxon>Magnetococcus</taxon>
    </lineage>
</organism>
<dbReference type="InterPro" id="IPR003395">
    <property type="entry name" value="RecF/RecN/SMC_N"/>
</dbReference>
<protein>
    <recommendedName>
        <fullName evidence="6">DNA replication and repair protein RecF</fullName>
    </recommendedName>
</protein>
<dbReference type="EMBL" id="LO017727">
    <property type="protein sequence ID" value="CRH07619.1"/>
    <property type="molecule type" value="Genomic_DNA"/>
</dbReference>
<dbReference type="InterPro" id="IPR042174">
    <property type="entry name" value="RecF_2"/>
</dbReference>
<keyword evidence="1 6" id="KW-0963">Cytoplasm</keyword>
<dbReference type="GO" id="GO:0006260">
    <property type="term" value="P:DNA replication"/>
    <property type="evidence" value="ECO:0007669"/>
    <property type="project" value="UniProtKB-UniRule"/>
</dbReference>
<evidence type="ECO:0000259" key="7">
    <source>
        <dbReference type="Pfam" id="PF02463"/>
    </source>
</evidence>
<dbReference type="Gene3D" id="1.20.1050.90">
    <property type="entry name" value="RecF/RecN/SMC, N-terminal domain"/>
    <property type="match status" value="1"/>
</dbReference>
<evidence type="ECO:0000256" key="4">
    <source>
        <dbReference type="ARBA" id="ARBA00022840"/>
    </source>
</evidence>
<dbReference type="GO" id="GO:0005524">
    <property type="term" value="F:ATP binding"/>
    <property type="evidence" value="ECO:0007669"/>
    <property type="project" value="UniProtKB-UniRule"/>
</dbReference>
<keyword evidence="6" id="KW-0234">DNA repair</keyword>
<keyword evidence="2 6" id="KW-0235">DNA replication</keyword>
<sequence length="384" mass="42034">MYLACLTLRDFRNIEAAELRFGPGLNLITGANGHGKSNLLEAIGMLATGRSFRKAPGSALRRHGQPWFHIQGESRARELDHHVSFYGESGRQAVKINGKPTSAASAMGQALAAVICTPDALRLVQDGPAIRRSFLDWVTFANIRGHAGAARDYQSALKARNKLLRNPHYNAREWQVWEEQLAELGARIATHRRVVLAQLRPHLDAALVALGLDPERFSISLNCQLAKQDPFWADQGDTLQASEIAQACKKYGELLLASREGDRRGGNSTVGPHRDDLTLKLDGYPLARFGSQGQQKRTALALKLAEAALLEKNLGEAPLFLLDDPAAELDRTGIQLLMGNIAARGGQVFVATCEASDIPWSGPSPESFQVRDGLFETLQREDHP</sequence>
<feature type="binding site" evidence="6">
    <location>
        <begin position="30"/>
        <end position="37"/>
    </location>
    <ligand>
        <name>ATP</name>
        <dbReference type="ChEBI" id="CHEBI:30616"/>
    </ligand>
</feature>
<evidence type="ECO:0000256" key="5">
    <source>
        <dbReference type="ARBA" id="ARBA00023125"/>
    </source>
</evidence>